<dbReference type="EMBL" id="VDEM01000061">
    <property type="protein sequence ID" value="KAF0822320.1"/>
    <property type="molecule type" value="Genomic_DNA"/>
</dbReference>
<evidence type="ECO:0000313" key="1">
    <source>
        <dbReference type="EMBL" id="KAF0822320.1"/>
    </source>
</evidence>
<evidence type="ECO:0000313" key="2">
    <source>
        <dbReference type="Proteomes" id="UP000465778"/>
    </source>
</evidence>
<organism evidence="1 2">
    <name type="scientific">Cytobacillus firmus</name>
    <name type="common">Bacillus firmus</name>
    <dbReference type="NCBI Taxonomy" id="1399"/>
    <lineage>
        <taxon>Bacteria</taxon>
        <taxon>Bacillati</taxon>
        <taxon>Bacillota</taxon>
        <taxon>Bacilli</taxon>
        <taxon>Bacillales</taxon>
        <taxon>Bacillaceae</taxon>
        <taxon>Cytobacillus</taxon>
    </lineage>
</organism>
<reference evidence="1 2" key="1">
    <citation type="journal article" date="2020" name="G3 (Bethesda)">
        <title>Whole Genome Sequencing and Comparative Genomics of Two Nematicidal Bacillus Strains Reveals a Wide Range of Possible Virulence Factors.</title>
        <authorList>
            <person name="Susic N."/>
            <person name="Janezic S."/>
            <person name="Rupnik M."/>
            <person name="Geric Stare B."/>
        </authorList>
    </citation>
    <scope>NUCLEOTIDE SEQUENCE [LARGE SCALE GENOMIC DNA]</scope>
    <source>
        <strain evidence="1 2">I-1582</strain>
    </source>
</reference>
<sequence length="41" mass="4847">MVTTSNLNPISKTGEIINNLDKYLFLEWFELRQAFKWTVAN</sequence>
<dbReference type="AlphaFoldDB" id="A0A800N8W8"/>
<protein>
    <submittedName>
        <fullName evidence="1">Uncharacterized protein</fullName>
    </submittedName>
</protein>
<proteinExistence type="predicted"/>
<name>A0A800N8W8_CYTFI</name>
<dbReference type="Proteomes" id="UP000465778">
    <property type="component" value="Unassembled WGS sequence"/>
</dbReference>
<accession>A0A800N8W8</accession>
<gene>
    <name evidence="1" type="ORF">KIS1582_3911</name>
</gene>
<comment type="caution">
    <text evidence="1">The sequence shown here is derived from an EMBL/GenBank/DDBJ whole genome shotgun (WGS) entry which is preliminary data.</text>
</comment>